<evidence type="ECO:0000256" key="2">
    <source>
        <dbReference type="ARBA" id="ARBA00022723"/>
    </source>
</evidence>
<dbReference type="CDD" id="cd16025">
    <property type="entry name" value="PAS_like"/>
    <property type="match status" value="1"/>
</dbReference>
<dbReference type="EMBL" id="AP024702">
    <property type="protein sequence ID" value="BCX49451.1"/>
    <property type="molecule type" value="Genomic_DNA"/>
</dbReference>
<name>A0ABN6H722_9BACT</name>
<reference evidence="7 8" key="1">
    <citation type="submission" date="2021-06" db="EMBL/GenBank/DDBJ databases">
        <title>Complete genome of Haloferula helveola possessing various polysaccharide degrading enzymes.</title>
        <authorList>
            <person name="Takami H."/>
            <person name="Huang C."/>
            <person name="Hamasaki K."/>
        </authorList>
    </citation>
    <scope>NUCLEOTIDE SEQUENCE [LARGE SCALE GENOMIC DNA]</scope>
    <source>
        <strain evidence="7 8">CN-1</strain>
    </source>
</reference>
<dbReference type="InterPro" id="IPR024607">
    <property type="entry name" value="Sulfatase_CS"/>
</dbReference>
<dbReference type="SUPFAM" id="SSF53649">
    <property type="entry name" value="Alkaline phosphatase-like"/>
    <property type="match status" value="1"/>
</dbReference>
<protein>
    <submittedName>
        <fullName evidence="7">Arylsulfatase</fullName>
    </submittedName>
</protein>
<keyword evidence="2" id="KW-0479">Metal-binding</keyword>
<evidence type="ECO:0000313" key="7">
    <source>
        <dbReference type="EMBL" id="BCX49451.1"/>
    </source>
</evidence>
<keyword evidence="8" id="KW-1185">Reference proteome</keyword>
<dbReference type="PANTHER" id="PTHR42693:SF53">
    <property type="entry name" value="ENDO-4-O-SULFATASE"/>
    <property type="match status" value="1"/>
</dbReference>
<dbReference type="RefSeq" id="WP_338686052.1">
    <property type="nucleotide sequence ID" value="NZ_AP024702.1"/>
</dbReference>
<evidence type="ECO:0000313" key="8">
    <source>
        <dbReference type="Proteomes" id="UP001374893"/>
    </source>
</evidence>
<keyword evidence="4" id="KW-0106">Calcium</keyword>
<organism evidence="7 8">
    <name type="scientific">Haloferula helveola</name>
    <dbReference type="NCBI Taxonomy" id="490095"/>
    <lineage>
        <taxon>Bacteria</taxon>
        <taxon>Pseudomonadati</taxon>
        <taxon>Verrucomicrobiota</taxon>
        <taxon>Verrucomicrobiia</taxon>
        <taxon>Verrucomicrobiales</taxon>
        <taxon>Verrucomicrobiaceae</taxon>
        <taxon>Haloferula</taxon>
    </lineage>
</organism>
<dbReference type="Pfam" id="PF00884">
    <property type="entry name" value="Sulfatase"/>
    <property type="match status" value="1"/>
</dbReference>
<feature type="signal peptide" evidence="5">
    <location>
        <begin position="1"/>
        <end position="21"/>
    </location>
</feature>
<evidence type="ECO:0000256" key="3">
    <source>
        <dbReference type="ARBA" id="ARBA00022801"/>
    </source>
</evidence>
<keyword evidence="5" id="KW-0732">Signal</keyword>
<evidence type="ECO:0000256" key="4">
    <source>
        <dbReference type="ARBA" id="ARBA00022837"/>
    </source>
</evidence>
<evidence type="ECO:0000256" key="1">
    <source>
        <dbReference type="ARBA" id="ARBA00008779"/>
    </source>
</evidence>
<evidence type="ECO:0000256" key="5">
    <source>
        <dbReference type="SAM" id="SignalP"/>
    </source>
</evidence>
<dbReference type="PROSITE" id="PS00149">
    <property type="entry name" value="SULFATASE_2"/>
    <property type="match status" value="1"/>
</dbReference>
<dbReference type="InterPro" id="IPR050738">
    <property type="entry name" value="Sulfatase"/>
</dbReference>
<feature type="chain" id="PRO_5047082309" evidence="5">
    <location>
        <begin position="22"/>
        <end position="533"/>
    </location>
</feature>
<dbReference type="InterPro" id="IPR000917">
    <property type="entry name" value="Sulfatase_N"/>
</dbReference>
<proteinExistence type="inferred from homology"/>
<gene>
    <name evidence="7" type="primary">aslA_4</name>
    <name evidence="7" type="ORF">HAHE_33590</name>
</gene>
<accession>A0ABN6H722</accession>
<keyword evidence="3" id="KW-0378">Hydrolase</keyword>
<feature type="domain" description="Sulfatase N-terminal" evidence="6">
    <location>
        <begin position="23"/>
        <end position="429"/>
    </location>
</feature>
<dbReference type="Gene3D" id="3.40.720.10">
    <property type="entry name" value="Alkaline Phosphatase, subunit A"/>
    <property type="match status" value="1"/>
</dbReference>
<dbReference type="Gene3D" id="3.30.1120.10">
    <property type="match status" value="1"/>
</dbReference>
<dbReference type="PANTHER" id="PTHR42693">
    <property type="entry name" value="ARYLSULFATASE FAMILY MEMBER"/>
    <property type="match status" value="1"/>
</dbReference>
<evidence type="ECO:0000259" key="6">
    <source>
        <dbReference type="Pfam" id="PF00884"/>
    </source>
</evidence>
<dbReference type="InterPro" id="IPR017850">
    <property type="entry name" value="Alkaline_phosphatase_core_sf"/>
</dbReference>
<comment type="similarity">
    <text evidence="1">Belongs to the sulfatase family.</text>
</comment>
<dbReference type="Proteomes" id="UP001374893">
    <property type="component" value="Chromosome"/>
</dbReference>
<sequence>MSYPLAILTALMVTLAPASFAKPNLLLILADDLGFSDLGCYGSGIATPNLDRLAAEGLRLSNFHNTGRCCPSRAALMTGVYPHQAGVGHMLGQTDFPSYGKGIREDVATLPELLKKEGYHTFMSGKWHLGWEDTYSPDNRGFARFFGSRGYVDSYFTVVPRTDIYLDDKVILPAGEQATNPLHPDREFYTTDTYTDYAIHFIDQHLDHSPEQPFFGYLAYNAPHFPLHAKPEDTAKYRGRFREHGWAPLRQDRLKGLKRAGLLPEETRISKRDSPDWASLSDEVKDELDLKFALYCAIIDRLDRTIGRVLEHLESKGALDNTLVVFISDNGSTKETGMFGIGGHKVNPGNYEDWGRKGGWTSSLGQGWANVANTPYRRYKREVFRGGTASPAIFWAGEKVSARPAANTVSHQVAHIIDLLPTFVEVAGASAPDTEGESLVPVLRGDGIGSRTLFWEHEGNRAIQDGKWKLVASREEDWQLHDLSEDPSELHDLSEMAKDQRLELESKWQAWADRVGVRPWPEVAKSLAKHRKP</sequence>